<dbReference type="Proteomes" id="UP000499080">
    <property type="component" value="Unassembled WGS sequence"/>
</dbReference>
<dbReference type="EMBL" id="BGPR01152888">
    <property type="protein sequence ID" value="GBL65355.1"/>
    <property type="molecule type" value="Genomic_DNA"/>
</dbReference>
<organism evidence="2 3">
    <name type="scientific">Araneus ventricosus</name>
    <name type="common">Orbweaver spider</name>
    <name type="synonym">Epeira ventricosa</name>
    <dbReference type="NCBI Taxonomy" id="182803"/>
    <lineage>
        <taxon>Eukaryota</taxon>
        <taxon>Metazoa</taxon>
        <taxon>Ecdysozoa</taxon>
        <taxon>Arthropoda</taxon>
        <taxon>Chelicerata</taxon>
        <taxon>Arachnida</taxon>
        <taxon>Araneae</taxon>
        <taxon>Araneomorphae</taxon>
        <taxon>Entelegynae</taxon>
        <taxon>Araneoidea</taxon>
        <taxon>Araneidae</taxon>
        <taxon>Araneus</taxon>
    </lineage>
</organism>
<feature type="region of interest" description="Disordered" evidence="1">
    <location>
        <begin position="1"/>
        <end position="35"/>
    </location>
</feature>
<comment type="caution">
    <text evidence="2">The sequence shown here is derived from an EMBL/GenBank/DDBJ whole genome shotgun (WGS) entry which is preliminary data.</text>
</comment>
<feature type="compositionally biased region" description="Polar residues" evidence="1">
    <location>
        <begin position="10"/>
        <end position="35"/>
    </location>
</feature>
<dbReference type="AlphaFoldDB" id="A0A4Y1ZSP4"/>
<evidence type="ECO:0000313" key="2">
    <source>
        <dbReference type="EMBL" id="GBL65355.1"/>
    </source>
</evidence>
<sequence length="51" mass="5262">MAGGTAGCSCETTTGRSDSGSPQLTSVGQPTSQPFEQGSKLLKVTFFFTET</sequence>
<protein>
    <submittedName>
        <fullName evidence="2">Uncharacterized protein</fullName>
    </submittedName>
</protein>
<evidence type="ECO:0000256" key="1">
    <source>
        <dbReference type="SAM" id="MobiDB-lite"/>
    </source>
</evidence>
<name>A0A4Y1ZSP4_ARAVE</name>
<proteinExistence type="predicted"/>
<evidence type="ECO:0000313" key="3">
    <source>
        <dbReference type="Proteomes" id="UP000499080"/>
    </source>
</evidence>
<accession>A0A4Y1ZSP4</accession>
<keyword evidence="3" id="KW-1185">Reference proteome</keyword>
<reference evidence="2 3" key="1">
    <citation type="journal article" date="2019" name="Sci. Rep.">
        <title>Orb-weaving spider Araneus ventricosus genome elucidates the spidroin gene catalogue.</title>
        <authorList>
            <person name="Kono N."/>
            <person name="Nakamura H."/>
            <person name="Ohtoshi R."/>
            <person name="Moran D.A.P."/>
            <person name="Shinohara A."/>
            <person name="Yoshida Y."/>
            <person name="Fujiwara M."/>
            <person name="Mori M."/>
            <person name="Tomita M."/>
            <person name="Arakawa K."/>
        </authorList>
    </citation>
    <scope>NUCLEOTIDE SEQUENCE [LARGE SCALE GENOMIC DNA]</scope>
</reference>
<gene>
    <name evidence="2" type="ORF">AVEN_16077_1</name>
</gene>
<feature type="non-terminal residue" evidence="2">
    <location>
        <position position="51"/>
    </location>
</feature>